<evidence type="ECO:0000313" key="3">
    <source>
        <dbReference type="Proteomes" id="UP000015453"/>
    </source>
</evidence>
<dbReference type="OrthoDB" id="8192276at2759"/>
<protein>
    <recommendedName>
        <fullName evidence="4">DUF659 domain-containing protein</fullName>
    </recommendedName>
</protein>
<proteinExistence type="predicted"/>
<evidence type="ECO:0000313" key="2">
    <source>
        <dbReference type="EMBL" id="EPS60778.1"/>
    </source>
</evidence>
<comment type="caution">
    <text evidence="2">The sequence shown here is derived from an EMBL/GenBank/DDBJ whole genome shotgun (WGS) entry which is preliminary data.</text>
</comment>
<dbReference type="AlphaFoldDB" id="S8DD94"/>
<organism evidence="2 3">
    <name type="scientific">Genlisea aurea</name>
    <dbReference type="NCBI Taxonomy" id="192259"/>
    <lineage>
        <taxon>Eukaryota</taxon>
        <taxon>Viridiplantae</taxon>
        <taxon>Streptophyta</taxon>
        <taxon>Embryophyta</taxon>
        <taxon>Tracheophyta</taxon>
        <taxon>Spermatophyta</taxon>
        <taxon>Magnoliopsida</taxon>
        <taxon>eudicotyledons</taxon>
        <taxon>Gunneridae</taxon>
        <taxon>Pentapetalae</taxon>
        <taxon>asterids</taxon>
        <taxon>lamiids</taxon>
        <taxon>Lamiales</taxon>
        <taxon>Lentibulariaceae</taxon>
        <taxon>Genlisea</taxon>
    </lineage>
</organism>
<name>S8DD94_9LAMI</name>
<evidence type="ECO:0000256" key="1">
    <source>
        <dbReference type="SAM" id="MobiDB-lite"/>
    </source>
</evidence>
<dbReference type="Proteomes" id="UP000015453">
    <property type="component" value="Unassembled WGS sequence"/>
</dbReference>
<dbReference type="EMBL" id="AUSU01007306">
    <property type="protein sequence ID" value="EPS60778.1"/>
    <property type="molecule type" value="Genomic_DNA"/>
</dbReference>
<sequence>MSDEEPDSGRALSVEEQPDPGEDAAPDAKRRRGAGANGEKAKYCTMTPSTRGAQYPGAPFSVRKDDNNVDVLWCLACQKPVGHQSKTLVDQPGGGGAHQAAVTGEVGIKHRPTKLDLRSLDRQFLQNFPLYPSQTGVPESDDFVYALMGTGIPMEKLDHPIFRGLIRKYTESLITALSSDFPQGNVVRLYDAHVKALRNLLRNQKVSLMFDEFTDDQGNSLVAIIAQVANRRVCIDIQFLAGEGPNRGACCASMVDDLFATQSLIRCPLHAARRRRWRVHLAAHQLEETLPPQQNFEVWHRFLAEEAKNNPWKKKTEKESPPLLHRMVEQYQKYGAGVQMRLIFIVDVTEPLIKCLNFAQSDRPVASFLYDHLMNLSQGCRGSRSLLVANAQFFRDMFGRVLKKLQSALAARLEKSAYQVEFYRQMRVFNPNNLPDMPPSFKDYPSLELEQFQAEFTEYLRSQKRDIGSPEELRFVPVDISGAKCGLDPSC</sequence>
<evidence type="ECO:0008006" key="4">
    <source>
        <dbReference type="Google" id="ProtNLM"/>
    </source>
</evidence>
<keyword evidence="3" id="KW-1185">Reference proteome</keyword>
<accession>S8DD94</accession>
<gene>
    <name evidence="2" type="ORF">M569_14023</name>
</gene>
<feature type="compositionally biased region" description="Acidic residues" evidence="1">
    <location>
        <begin position="16"/>
        <end position="25"/>
    </location>
</feature>
<feature type="region of interest" description="Disordered" evidence="1">
    <location>
        <begin position="1"/>
        <end position="42"/>
    </location>
</feature>
<reference evidence="2 3" key="1">
    <citation type="journal article" date="2013" name="BMC Genomics">
        <title>The miniature genome of a carnivorous plant Genlisea aurea contains a low number of genes and short non-coding sequences.</title>
        <authorList>
            <person name="Leushkin E.V."/>
            <person name="Sutormin R.A."/>
            <person name="Nabieva E.R."/>
            <person name="Penin A.A."/>
            <person name="Kondrashov A.S."/>
            <person name="Logacheva M.D."/>
        </authorList>
    </citation>
    <scope>NUCLEOTIDE SEQUENCE [LARGE SCALE GENOMIC DNA]</scope>
</reference>